<accession>A0A7J8INV9</accession>
<evidence type="ECO:0000313" key="2">
    <source>
        <dbReference type="Proteomes" id="UP000593571"/>
    </source>
</evidence>
<evidence type="ECO:0000313" key="1">
    <source>
        <dbReference type="EMBL" id="KAF6485572.1"/>
    </source>
</evidence>
<sequence length="144" mass="15455">MWLVRTMQDPAGQRELDLGVVKLLDCRLAAAFASCNLLHLHDLDWVRAGTVPGPHVSVALGDSTCSGPVMVLPAHVVGTTAGVVVQPDAKLFTHRGHFSNTCHSRQFPLKISSSYLGDTKYQKGDLATTWLDACSRGVACGIWG</sequence>
<dbReference type="AlphaFoldDB" id="A0A7J8INV9"/>
<dbReference type="EMBL" id="JACASE010000003">
    <property type="protein sequence ID" value="KAF6485572.1"/>
    <property type="molecule type" value="Genomic_DNA"/>
</dbReference>
<reference evidence="1 2" key="1">
    <citation type="journal article" date="2020" name="Nature">
        <title>Six reference-quality genomes reveal evolution of bat adaptations.</title>
        <authorList>
            <person name="Jebb D."/>
            <person name="Huang Z."/>
            <person name="Pippel M."/>
            <person name="Hughes G.M."/>
            <person name="Lavrichenko K."/>
            <person name="Devanna P."/>
            <person name="Winkler S."/>
            <person name="Jermiin L.S."/>
            <person name="Skirmuntt E.C."/>
            <person name="Katzourakis A."/>
            <person name="Burkitt-Gray L."/>
            <person name="Ray D.A."/>
            <person name="Sullivan K.A.M."/>
            <person name="Roscito J.G."/>
            <person name="Kirilenko B.M."/>
            <person name="Davalos L.M."/>
            <person name="Corthals A.P."/>
            <person name="Power M.L."/>
            <person name="Jones G."/>
            <person name="Ransome R.D."/>
            <person name="Dechmann D.K.N."/>
            <person name="Locatelli A.G."/>
            <person name="Puechmaille S.J."/>
            <person name="Fedrigo O."/>
            <person name="Jarvis E.D."/>
            <person name="Hiller M."/>
            <person name="Vernes S.C."/>
            <person name="Myers E.W."/>
            <person name="Teeling E.C."/>
        </authorList>
    </citation>
    <scope>NUCLEOTIDE SEQUENCE [LARGE SCALE GENOMIC DNA]</scope>
    <source>
        <strain evidence="1">MRouAeg1</strain>
        <tissue evidence="1">Muscle</tissue>
    </source>
</reference>
<comment type="caution">
    <text evidence="1">The sequence shown here is derived from an EMBL/GenBank/DDBJ whole genome shotgun (WGS) entry which is preliminary data.</text>
</comment>
<organism evidence="1 2">
    <name type="scientific">Rousettus aegyptiacus</name>
    <name type="common">Egyptian fruit bat</name>
    <name type="synonym">Pteropus aegyptiacus</name>
    <dbReference type="NCBI Taxonomy" id="9407"/>
    <lineage>
        <taxon>Eukaryota</taxon>
        <taxon>Metazoa</taxon>
        <taxon>Chordata</taxon>
        <taxon>Craniata</taxon>
        <taxon>Vertebrata</taxon>
        <taxon>Euteleostomi</taxon>
        <taxon>Mammalia</taxon>
        <taxon>Eutheria</taxon>
        <taxon>Laurasiatheria</taxon>
        <taxon>Chiroptera</taxon>
        <taxon>Yinpterochiroptera</taxon>
        <taxon>Pteropodoidea</taxon>
        <taxon>Pteropodidae</taxon>
        <taxon>Rousettinae</taxon>
        <taxon>Rousettus</taxon>
    </lineage>
</organism>
<proteinExistence type="predicted"/>
<dbReference type="Proteomes" id="UP000593571">
    <property type="component" value="Unassembled WGS sequence"/>
</dbReference>
<protein>
    <submittedName>
        <fullName evidence="1">Uncharacterized protein</fullName>
    </submittedName>
</protein>
<name>A0A7J8INV9_ROUAE</name>
<keyword evidence="2" id="KW-1185">Reference proteome</keyword>
<gene>
    <name evidence="1" type="ORF">HJG63_010725</name>
</gene>